<proteinExistence type="predicted"/>
<dbReference type="EMBL" id="JAFLCK010000003">
    <property type="protein sequence ID" value="MBN8659307.1"/>
    <property type="molecule type" value="Genomic_DNA"/>
</dbReference>
<dbReference type="Proteomes" id="UP000664277">
    <property type="component" value="Unassembled WGS sequence"/>
</dbReference>
<reference evidence="2" key="1">
    <citation type="submission" date="2021-02" db="EMBL/GenBank/DDBJ databases">
        <title>Genome-Resolved Metagenomics of a Microbial Community Performing Photosynthetic Biological Nutrient Removal.</title>
        <authorList>
            <person name="Mcdaniel E.A."/>
        </authorList>
    </citation>
    <scope>NUCLEOTIDE SEQUENCE</scope>
    <source>
        <strain evidence="2">UWPOB_OBS1</strain>
    </source>
</reference>
<sequence length="431" mass="49243">MRSLAIVGSGIAGMGLAYKLKDLYRITVFDGNAYAGGHTNTINVPSKEHSGGQVAFDTGFMVFNYQTYPLLTAMFKELDVPVKKTDMSFSVQIKEPGRTPLEWNGAGLDKIFAQRRNLFSPRFWRMLRQLDWFNKNAPIHLETVDIASLKIRDYIEKYSLSADFLNWYMIPMGSSVWSTPFQSMLDFPAATLLRFFHNHGFLGLDTHYQWYTVDGGAIQYMKRLAKSLKSDDRVLTSSKVDKVFYENDRPTVLLESGKKEAFDLVCLACHADEALAMLTSPTELEQHLLVPFKYQSNDITVHTDNAVMPTSRRAWASWNHRVEGGLGTTHYWMNNLQSLGGETNYFVSLNAASLIDQEKVLRKLNYTHPLFNLDTFKAQPDLYLLNQQEGRSIFFAGSYFRYGFHEDAYMSAVQLAERLSHHKESREPAHV</sequence>
<accession>A0A8J7PDN2</accession>
<comment type="caution">
    <text evidence="2">The sequence shown here is derived from an EMBL/GenBank/DDBJ whole genome shotgun (WGS) entry which is preliminary data.</text>
</comment>
<dbReference type="InterPro" id="IPR002937">
    <property type="entry name" value="Amino_oxidase"/>
</dbReference>
<dbReference type="PANTHER" id="PTHR42923">
    <property type="entry name" value="PROTOPORPHYRINOGEN OXIDASE"/>
    <property type="match status" value="1"/>
</dbReference>
<evidence type="ECO:0000259" key="1">
    <source>
        <dbReference type="Pfam" id="PF01593"/>
    </source>
</evidence>
<dbReference type="InterPro" id="IPR050464">
    <property type="entry name" value="Zeta_carotene_desat/Oxidored"/>
</dbReference>
<evidence type="ECO:0000313" key="2">
    <source>
        <dbReference type="EMBL" id="MBN8659307.1"/>
    </source>
</evidence>
<protein>
    <submittedName>
        <fullName evidence="2">FAD-dependent oxidoreductase</fullName>
    </submittedName>
</protein>
<dbReference type="Gene3D" id="3.50.50.60">
    <property type="entry name" value="FAD/NAD(P)-binding domain"/>
    <property type="match status" value="1"/>
</dbReference>
<gene>
    <name evidence="2" type="ORF">J0M35_03015</name>
</gene>
<dbReference type="InterPro" id="IPR036188">
    <property type="entry name" value="FAD/NAD-bd_sf"/>
</dbReference>
<name>A0A8J7PDN2_9BACT</name>
<dbReference type="PANTHER" id="PTHR42923:SF17">
    <property type="entry name" value="AMINE OXIDASE DOMAIN-CONTAINING PROTEIN"/>
    <property type="match status" value="1"/>
</dbReference>
<organism evidence="2 3">
    <name type="scientific">Candidatus Obscuribacter phosphatis</name>
    <dbReference type="NCBI Taxonomy" id="1906157"/>
    <lineage>
        <taxon>Bacteria</taxon>
        <taxon>Bacillati</taxon>
        <taxon>Candidatus Melainabacteria</taxon>
        <taxon>Candidatus Obscuribacterales</taxon>
        <taxon>Candidatus Obscuribacteraceae</taxon>
        <taxon>Candidatus Obscuribacter</taxon>
    </lineage>
</organism>
<dbReference type="SUPFAM" id="SSF51905">
    <property type="entry name" value="FAD/NAD(P)-binding domain"/>
    <property type="match status" value="1"/>
</dbReference>
<dbReference type="Pfam" id="PF01593">
    <property type="entry name" value="Amino_oxidase"/>
    <property type="match status" value="1"/>
</dbReference>
<evidence type="ECO:0000313" key="3">
    <source>
        <dbReference type="Proteomes" id="UP000664277"/>
    </source>
</evidence>
<feature type="domain" description="Amine oxidase" evidence="1">
    <location>
        <begin position="11"/>
        <end position="287"/>
    </location>
</feature>
<dbReference type="AlphaFoldDB" id="A0A8J7PDN2"/>
<dbReference type="GO" id="GO:0016491">
    <property type="term" value="F:oxidoreductase activity"/>
    <property type="evidence" value="ECO:0007669"/>
    <property type="project" value="InterPro"/>
</dbReference>